<accession>A0A0M8K9E5</accession>
<evidence type="ECO:0000256" key="2">
    <source>
        <dbReference type="ARBA" id="ARBA00035119"/>
    </source>
</evidence>
<reference evidence="6 8" key="1">
    <citation type="journal article" date="2015" name="Genome Announc.">
        <title>Draft Genome Sequence of a Heterotrophic Facultative Anaerobic Thermophilic Bacterium, Ardenticatena maritima Strain 110ST.</title>
        <authorList>
            <person name="Kawaichi S."/>
            <person name="Yoshida T."/>
            <person name="Sako Y."/>
            <person name="Nakamura R."/>
        </authorList>
    </citation>
    <scope>NUCLEOTIDE SEQUENCE [LARGE SCALE GENOMIC DNA]</scope>
    <source>
        <strain evidence="6 8">110S</strain>
    </source>
</reference>
<evidence type="ECO:0000256" key="4">
    <source>
        <dbReference type="ARBA" id="ARBA00035393"/>
    </source>
</evidence>
<dbReference type="AlphaFoldDB" id="A0A0M8K9E5"/>
<dbReference type="PANTHER" id="PTHR21314">
    <property type="entry name" value="QUEUOSINE 5'-PHOSPHATE N-GLYCOSYLASE_HYDROLASE-RELATED"/>
    <property type="match status" value="1"/>
</dbReference>
<comment type="catalytic activity">
    <reaction evidence="5">
        <text>queuosine 5'-phosphate + H2O = queuine + D-ribose 5-phosphate</text>
        <dbReference type="Rhea" id="RHEA:75387"/>
        <dbReference type="ChEBI" id="CHEBI:15377"/>
        <dbReference type="ChEBI" id="CHEBI:17433"/>
        <dbReference type="ChEBI" id="CHEBI:78346"/>
        <dbReference type="ChEBI" id="CHEBI:194371"/>
    </reaction>
    <physiologicalReaction direction="left-to-right" evidence="5">
        <dbReference type="Rhea" id="RHEA:75388"/>
    </physiologicalReaction>
</comment>
<evidence type="ECO:0000313" key="9">
    <source>
        <dbReference type="Proteomes" id="UP000050502"/>
    </source>
</evidence>
<dbReference type="STRING" id="872965.SE16_06070"/>
<keyword evidence="8" id="KW-1185">Reference proteome</keyword>
<organism evidence="6 8">
    <name type="scientific">Ardenticatena maritima</name>
    <dbReference type="NCBI Taxonomy" id="872965"/>
    <lineage>
        <taxon>Bacteria</taxon>
        <taxon>Bacillati</taxon>
        <taxon>Chloroflexota</taxon>
        <taxon>Ardenticatenia</taxon>
        <taxon>Ardenticatenales</taxon>
        <taxon>Ardenticatenaceae</taxon>
        <taxon>Ardenticatena</taxon>
    </lineage>
</organism>
<reference evidence="8" key="3">
    <citation type="submission" date="2015-08" db="EMBL/GenBank/DDBJ databases">
        <title>Draft Genome Sequence of a Heterotrophic Facultative Anaerobic Bacterium Ardenticatena maritima Strain 110S.</title>
        <authorList>
            <person name="Kawaichi S."/>
            <person name="Yoshida T."/>
            <person name="Sako Y."/>
            <person name="Nakamura R."/>
        </authorList>
    </citation>
    <scope>NUCLEOTIDE SEQUENCE [LARGE SCALE GENOMIC DNA]</scope>
    <source>
        <strain evidence="8">110S</strain>
    </source>
</reference>
<evidence type="ECO:0000313" key="7">
    <source>
        <dbReference type="EMBL" id="KPL88381.1"/>
    </source>
</evidence>
<dbReference type="Proteomes" id="UP000050502">
    <property type="component" value="Unassembled WGS sequence"/>
</dbReference>
<evidence type="ECO:0000313" key="8">
    <source>
        <dbReference type="Proteomes" id="UP000037784"/>
    </source>
</evidence>
<dbReference type="Proteomes" id="UP000037784">
    <property type="component" value="Unassembled WGS sequence"/>
</dbReference>
<name>A0A0M8K9E5_9CHLR</name>
<dbReference type="InterPro" id="IPR019438">
    <property type="entry name" value="Q_salvage"/>
</dbReference>
<evidence type="ECO:0000256" key="1">
    <source>
        <dbReference type="ARBA" id="ARBA00022801"/>
    </source>
</evidence>
<evidence type="ECO:0000256" key="5">
    <source>
        <dbReference type="ARBA" id="ARBA00048204"/>
    </source>
</evidence>
<evidence type="ECO:0000256" key="3">
    <source>
        <dbReference type="ARBA" id="ARBA00035306"/>
    </source>
</evidence>
<comment type="caution">
    <text evidence="6">The sequence shown here is derived from an EMBL/GenBank/DDBJ whole genome shotgun (WGS) entry which is preliminary data.</text>
</comment>
<protein>
    <recommendedName>
        <fullName evidence="3">Queuosine 5'-phosphate N-glycosylase/hydrolase</fullName>
    </recommendedName>
    <alternativeName>
        <fullName evidence="4">Queuosine-nucleotide N-glycosylase/hydrolase</fullName>
    </alternativeName>
</protein>
<proteinExistence type="inferred from homology"/>
<dbReference type="Pfam" id="PF10343">
    <property type="entry name" value="Q_salvage"/>
    <property type="match status" value="1"/>
</dbReference>
<dbReference type="RefSeq" id="WP_054494122.1">
    <property type="nucleotide sequence ID" value="NZ_BBZA01000265.1"/>
</dbReference>
<sequence length="310" mass="34824">MSQNPLHSVRETTAWVAERARHVHLLPDALTVLAESLVADGGVNQSWDRTPHFADGTPRTVQYLLVLDALNFCFWPKPGLEYEHLALGLKRAIEADPHVFDAERLVQVEADDLRRWVGAELPQMEERVRLVREVGAGLLAHFGGQAANLVSAADHSAARLVSLLTAHFPGFRDHAVYDGRQVFFYKRAQIFAADVWGAFNGAGLGRFDDVHEMTMFADYRVPQYLRARGVLVYAPPLAEKVDARQEIAPGSPEEIEIRAATVQAVEHLRSLLAQRGYDVPAVQVDWLLWERAEAVRESLPPHHRTLTIYY</sequence>
<dbReference type="PANTHER" id="PTHR21314:SF0">
    <property type="entry name" value="QUEUOSINE 5'-PHOSPHATE N-GLYCOSYLASE_HYDROLASE"/>
    <property type="match status" value="1"/>
</dbReference>
<dbReference type="GO" id="GO:0016787">
    <property type="term" value="F:hydrolase activity"/>
    <property type="evidence" value="ECO:0007669"/>
    <property type="project" value="UniProtKB-KW"/>
</dbReference>
<comment type="similarity">
    <text evidence="2">Belongs to the QNG1 protein family.</text>
</comment>
<evidence type="ECO:0000313" key="6">
    <source>
        <dbReference type="EMBL" id="GAP64445.1"/>
    </source>
</evidence>
<dbReference type="OrthoDB" id="145736at2"/>
<dbReference type="InParanoid" id="A0A0M8K9E5"/>
<reference evidence="7 9" key="2">
    <citation type="submission" date="2015-07" db="EMBL/GenBank/DDBJ databases">
        <title>Whole genome sequence of Ardenticatena maritima DSM 23922.</title>
        <authorList>
            <person name="Hemp J."/>
            <person name="Ward L.M."/>
            <person name="Pace L.A."/>
            <person name="Fischer W.W."/>
        </authorList>
    </citation>
    <scope>NUCLEOTIDE SEQUENCE [LARGE SCALE GENOMIC DNA]</scope>
    <source>
        <strain evidence="7 9">110S</strain>
    </source>
</reference>
<gene>
    <name evidence="6" type="ORF">ARMA_2868</name>
    <name evidence="7" type="ORF">SE16_06070</name>
</gene>
<dbReference type="EMBL" id="LGKN01000004">
    <property type="protein sequence ID" value="KPL88381.1"/>
    <property type="molecule type" value="Genomic_DNA"/>
</dbReference>
<dbReference type="EMBL" id="BBZA01000265">
    <property type="protein sequence ID" value="GAP64445.1"/>
    <property type="molecule type" value="Genomic_DNA"/>
</dbReference>
<keyword evidence="1" id="KW-0378">Hydrolase</keyword>
<dbReference type="GO" id="GO:0006400">
    <property type="term" value="P:tRNA modification"/>
    <property type="evidence" value="ECO:0007669"/>
    <property type="project" value="TreeGrafter"/>
</dbReference>